<dbReference type="EMBL" id="CP015363">
    <property type="protein sequence ID" value="ARD84514.1"/>
    <property type="molecule type" value="Genomic_DNA"/>
</dbReference>
<evidence type="ECO:0000313" key="10">
    <source>
        <dbReference type="EMBL" id="ARD84514.1"/>
    </source>
</evidence>
<evidence type="ECO:0000256" key="8">
    <source>
        <dbReference type="ARBA" id="ARBA00023136"/>
    </source>
</evidence>
<reference evidence="10 12" key="1">
    <citation type="submission" date="2011-10" db="EMBL/GenBank/DDBJ databases">
        <title>Metabolic and evolutionary patterns in the extreme acidophile Ferroplasma acidiphilum.</title>
        <authorList>
            <person name="Golyshina O.V."/>
            <person name="Kozyavkin S.A."/>
            <person name="Tatusov R.L."/>
            <person name="Slesarev A.I."/>
            <person name="Golyshin P.N."/>
        </authorList>
    </citation>
    <scope>NUCLEOTIDE SEQUENCE [LARGE SCALE GENOMIC DNA]</scope>
    <source>
        <strain evidence="10">Berkeley</strain>
        <strain evidence="12">Y</strain>
    </source>
</reference>
<dbReference type="GO" id="GO:0006679">
    <property type="term" value="P:glucosylceramide biosynthetic process"/>
    <property type="evidence" value="ECO:0007669"/>
    <property type="project" value="TreeGrafter"/>
</dbReference>
<dbReference type="SUPFAM" id="SSF53448">
    <property type="entry name" value="Nucleotide-diphospho-sugar transferases"/>
    <property type="match status" value="1"/>
</dbReference>
<dbReference type="EMBL" id="JABGBP010000443">
    <property type="protein sequence ID" value="NOL61171.1"/>
    <property type="molecule type" value="Genomic_DNA"/>
</dbReference>
<evidence type="ECO:0000313" key="11">
    <source>
        <dbReference type="EMBL" id="NOL61171.1"/>
    </source>
</evidence>
<evidence type="ECO:0000256" key="2">
    <source>
        <dbReference type="ARBA" id="ARBA00004760"/>
    </source>
</evidence>
<protein>
    <submittedName>
        <fullName evidence="10 11">Glycosyltransferase</fullName>
    </submittedName>
</protein>
<keyword evidence="7 9" id="KW-1133">Transmembrane helix</keyword>
<proteinExistence type="predicted"/>
<comment type="pathway">
    <text evidence="2">Lipid metabolism; sphingolipid metabolism.</text>
</comment>
<evidence type="ECO:0000256" key="1">
    <source>
        <dbReference type="ARBA" id="ARBA00004141"/>
    </source>
</evidence>
<dbReference type="Proteomes" id="UP000192050">
    <property type="component" value="Chromosome"/>
</dbReference>
<reference evidence="11 13" key="2">
    <citation type="submission" date="2020-05" db="EMBL/GenBank/DDBJ databases">
        <authorList>
            <person name="Zhang R."/>
        </authorList>
    </citation>
    <scope>NUCLEOTIDE SEQUENCE [LARGE SCALE GENOMIC DNA]</scope>
    <source>
        <strain evidence="11 13">DSM 28986</strain>
    </source>
</reference>
<dbReference type="Pfam" id="PF13506">
    <property type="entry name" value="Glyco_transf_21"/>
    <property type="match status" value="1"/>
</dbReference>
<evidence type="ECO:0000256" key="6">
    <source>
        <dbReference type="ARBA" id="ARBA00022692"/>
    </source>
</evidence>
<evidence type="ECO:0000313" key="13">
    <source>
        <dbReference type="Proteomes" id="UP000546917"/>
    </source>
</evidence>
<dbReference type="InterPro" id="IPR025993">
    <property type="entry name" value="Ceramide_glucosylTrfase"/>
</dbReference>
<evidence type="ECO:0000256" key="7">
    <source>
        <dbReference type="ARBA" id="ARBA00022989"/>
    </source>
</evidence>
<dbReference type="OrthoDB" id="27596at2157"/>
<keyword evidence="4" id="KW-0328">Glycosyltransferase</keyword>
<dbReference type="Proteomes" id="UP000546917">
    <property type="component" value="Unassembled WGS sequence"/>
</dbReference>
<evidence type="ECO:0000256" key="9">
    <source>
        <dbReference type="SAM" id="Phobius"/>
    </source>
</evidence>
<keyword evidence="6 9" id="KW-0812">Transmembrane</keyword>
<feature type="transmembrane region" description="Helical" evidence="9">
    <location>
        <begin position="317"/>
        <end position="338"/>
    </location>
</feature>
<comment type="subcellular location">
    <subcellularLocation>
        <location evidence="1">Membrane</location>
        <topology evidence="1">Multi-pass membrane protein</topology>
    </subcellularLocation>
</comment>
<keyword evidence="12" id="KW-1185">Reference proteome</keyword>
<organism evidence="10 12">
    <name type="scientific">Ferroplasma acidiphilum</name>
    <dbReference type="NCBI Taxonomy" id="74969"/>
    <lineage>
        <taxon>Archaea</taxon>
        <taxon>Methanobacteriati</taxon>
        <taxon>Thermoplasmatota</taxon>
        <taxon>Thermoplasmata</taxon>
        <taxon>Thermoplasmatales</taxon>
        <taxon>Ferroplasmaceae</taxon>
        <taxon>Ferroplasma</taxon>
    </lineage>
</organism>
<keyword evidence="8 9" id="KW-0472">Membrane</keyword>
<gene>
    <name evidence="10" type="ORF">FAD_0603</name>
    <name evidence="11" type="ORF">HLB00_10110</name>
</gene>
<dbReference type="KEGG" id="fai:FAD_0603"/>
<sequence>MIILLILLIFYTVLLLLISSGFIYIESHKYHSEHIVNNYRPETLVIMPVRGIDYSLEKNLISVKNQEYENFKFLCVVDSEEEEALKVIKKLDIEYITSSYKCDKCSGKVRAISTAIQLYNNYEVYLLADSDIEVKKNWILNMVMPLNQEDAGLSTTFPYFYPKNGFWAQIKEIWGFVGMGLMESKLTRFGWGGSLAFKHELISDSLEFFSEHVSDDTALTKICKQKGKKIYYVDSAQPDINSPDTFKVFAEWANRQTALSISASPKVYYYGLLFYGAYLFLFFSAILMGVFYNPLYFLFLIPAVMYIYNMVRRLKHIKPVNILGSIILPFIYMTNLIVAKRMKKITWRGNTYDIEDKNLL</sequence>
<feature type="transmembrane region" description="Helical" evidence="9">
    <location>
        <begin position="267"/>
        <end position="288"/>
    </location>
</feature>
<name>A0A1V0N333_9ARCH</name>
<dbReference type="PANTHER" id="PTHR12726">
    <property type="entry name" value="CERAMIDE GLUCOSYLTRANSFERASE"/>
    <property type="match status" value="1"/>
</dbReference>
<dbReference type="GO" id="GO:0016020">
    <property type="term" value="C:membrane"/>
    <property type="evidence" value="ECO:0007669"/>
    <property type="project" value="UniProtKB-SubCell"/>
</dbReference>
<evidence type="ECO:0000256" key="5">
    <source>
        <dbReference type="ARBA" id="ARBA00022679"/>
    </source>
</evidence>
<accession>A0A1V0N333</accession>
<dbReference type="PANTHER" id="PTHR12726:SF0">
    <property type="entry name" value="CERAMIDE GLUCOSYLTRANSFERASE"/>
    <property type="match status" value="1"/>
</dbReference>
<dbReference type="Gene3D" id="3.90.550.10">
    <property type="entry name" value="Spore Coat Polysaccharide Biosynthesis Protein SpsA, Chain A"/>
    <property type="match status" value="1"/>
</dbReference>
<dbReference type="GO" id="GO:0008120">
    <property type="term" value="F:ceramide glucosyltransferase activity"/>
    <property type="evidence" value="ECO:0007669"/>
    <property type="project" value="TreeGrafter"/>
</dbReference>
<dbReference type="AlphaFoldDB" id="A0A1V0N333"/>
<feature type="transmembrane region" description="Helical" evidence="9">
    <location>
        <begin position="295"/>
        <end position="311"/>
    </location>
</feature>
<keyword evidence="5 10" id="KW-0808">Transferase</keyword>
<evidence type="ECO:0000256" key="4">
    <source>
        <dbReference type="ARBA" id="ARBA00022676"/>
    </source>
</evidence>
<evidence type="ECO:0000313" key="12">
    <source>
        <dbReference type="Proteomes" id="UP000192050"/>
    </source>
</evidence>
<dbReference type="STRING" id="74969.FAD_0603"/>
<comment type="pathway">
    <text evidence="3">Sphingolipid metabolism.</text>
</comment>
<evidence type="ECO:0000256" key="3">
    <source>
        <dbReference type="ARBA" id="ARBA00004991"/>
    </source>
</evidence>
<dbReference type="InterPro" id="IPR029044">
    <property type="entry name" value="Nucleotide-diphossugar_trans"/>
</dbReference>